<evidence type="ECO:0000313" key="3">
    <source>
        <dbReference type="Proteomes" id="UP001176940"/>
    </source>
</evidence>
<proteinExistence type="predicted"/>
<comment type="caution">
    <text evidence="2">The sequence shown here is derived from an EMBL/GenBank/DDBJ whole genome shotgun (WGS) entry which is preliminary data.</text>
</comment>
<accession>A0ABN9L0P1</accession>
<evidence type="ECO:0000256" key="1">
    <source>
        <dbReference type="SAM" id="MobiDB-lite"/>
    </source>
</evidence>
<name>A0ABN9L0P1_9NEOB</name>
<keyword evidence="3" id="KW-1185">Reference proteome</keyword>
<sequence length="73" mass="7606">MSPTQEMGDNIPITGGLTAGAATDPEIQGSEVLHLNGAELDLVHCCSIRSYGSTEDQHSVFCSSNKNDGVAVE</sequence>
<dbReference type="EMBL" id="CAUEEQ010006619">
    <property type="protein sequence ID" value="CAJ0930335.1"/>
    <property type="molecule type" value="Genomic_DNA"/>
</dbReference>
<reference evidence="2" key="1">
    <citation type="submission" date="2023-07" db="EMBL/GenBank/DDBJ databases">
        <authorList>
            <person name="Stuckert A."/>
        </authorList>
    </citation>
    <scope>NUCLEOTIDE SEQUENCE</scope>
</reference>
<organism evidence="2 3">
    <name type="scientific">Ranitomeya imitator</name>
    <name type="common">mimic poison frog</name>
    <dbReference type="NCBI Taxonomy" id="111125"/>
    <lineage>
        <taxon>Eukaryota</taxon>
        <taxon>Metazoa</taxon>
        <taxon>Chordata</taxon>
        <taxon>Craniata</taxon>
        <taxon>Vertebrata</taxon>
        <taxon>Euteleostomi</taxon>
        <taxon>Amphibia</taxon>
        <taxon>Batrachia</taxon>
        <taxon>Anura</taxon>
        <taxon>Neobatrachia</taxon>
        <taxon>Hyloidea</taxon>
        <taxon>Dendrobatidae</taxon>
        <taxon>Dendrobatinae</taxon>
        <taxon>Ranitomeya</taxon>
    </lineage>
</organism>
<dbReference type="Proteomes" id="UP001176940">
    <property type="component" value="Unassembled WGS sequence"/>
</dbReference>
<gene>
    <name evidence="2" type="ORF">RIMI_LOCUS4185321</name>
</gene>
<feature type="region of interest" description="Disordered" evidence="1">
    <location>
        <begin position="1"/>
        <end position="22"/>
    </location>
</feature>
<protein>
    <submittedName>
        <fullName evidence="2">Uncharacterized protein</fullName>
    </submittedName>
</protein>
<evidence type="ECO:0000313" key="2">
    <source>
        <dbReference type="EMBL" id="CAJ0930335.1"/>
    </source>
</evidence>